<evidence type="ECO:0000256" key="1">
    <source>
        <dbReference type="SAM" id="MobiDB-lite"/>
    </source>
</evidence>
<proteinExistence type="predicted"/>
<dbReference type="AlphaFoldDB" id="A0AA38UFF5"/>
<accession>A0AA38UFF5</accession>
<keyword evidence="3" id="KW-1185">Reference proteome</keyword>
<organism evidence="2 3">
    <name type="scientific">Lentinula raphanica</name>
    <dbReference type="NCBI Taxonomy" id="153919"/>
    <lineage>
        <taxon>Eukaryota</taxon>
        <taxon>Fungi</taxon>
        <taxon>Dikarya</taxon>
        <taxon>Basidiomycota</taxon>
        <taxon>Agaricomycotina</taxon>
        <taxon>Agaricomycetes</taxon>
        <taxon>Agaricomycetidae</taxon>
        <taxon>Agaricales</taxon>
        <taxon>Marasmiineae</taxon>
        <taxon>Omphalotaceae</taxon>
        <taxon>Lentinula</taxon>
    </lineage>
</organism>
<dbReference type="EMBL" id="MU806348">
    <property type="protein sequence ID" value="KAJ3836117.1"/>
    <property type="molecule type" value="Genomic_DNA"/>
</dbReference>
<gene>
    <name evidence="2" type="ORF">F5878DRAFT_566145</name>
</gene>
<sequence length="484" mass="53409">MSLLPQPVEASLPDYTASTPPPDYSAQVIEGEEVLAATHTPFSSSRNGTYSRSWNRGTDIRVVLRELVEDSTEEIPTYRQRGLICGTIYQGSVKNILQVSLKIEGKLKFSVFGNTSQTATIKVVDESYELWSKSNPQTGASANPEEIDFSYVLPTTFRDGDRDIPMPPSHEISLSGLPGLETQCSYALKILVVSRGPLWNKKHSFIIPFRYRPRSTPSVPLVTNEGIRPGCPIFHATIKSAPEVWFETLSILQTKPASGLQPVEVQIFLPAARTFGLADTIPFHTQLTGTATSIQKLYTLLSPLSASEEYRALQLTQTLSNQSTTGSISSIDSHGSKNSITKSDSINDRNYIFFGVTITRQVCVEVKDQVVWKSYNIGRGTLFPIPPPFELAMEDNPFYSDDAESVDSTKRIVNLDAAGEIRCQPDVDVGHFNVGGKVQVKDFMVIQIAPTKKSDNARSPFFPLKIAIPISLVTDSWSEHPMIS</sequence>
<evidence type="ECO:0000313" key="3">
    <source>
        <dbReference type="Proteomes" id="UP001163846"/>
    </source>
</evidence>
<name>A0AA38UFF5_9AGAR</name>
<evidence type="ECO:0000313" key="2">
    <source>
        <dbReference type="EMBL" id="KAJ3836117.1"/>
    </source>
</evidence>
<reference evidence="2" key="1">
    <citation type="submission" date="2022-08" db="EMBL/GenBank/DDBJ databases">
        <authorList>
            <consortium name="DOE Joint Genome Institute"/>
            <person name="Min B."/>
            <person name="Riley R."/>
            <person name="Sierra-Patev S."/>
            <person name="Naranjo-Ortiz M."/>
            <person name="Looney B."/>
            <person name="Konkel Z."/>
            <person name="Slot J.C."/>
            <person name="Sakamoto Y."/>
            <person name="Steenwyk J.L."/>
            <person name="Rokas A."/>
            <person name="Carro J."/>
            <person name="Camarero S."/>
            <person name="Ferreira P."/>
            <person name="Molpeceres G."/>
            <person name="Ruiz-Duenas F.J."/>
            <person name="Serrano A."/>
            <person name="Henrissat B."/>
            <person name="Drula E."/>
            <person name="Hughes K.W."/>
            <person name="Mata J.L."/>
            <person name="Ishikawa N.K."/>
            <person name="Vargas-Isla R."/>
            <person name="Ushijima S."/>
            <person name="Smith C.A."/>
            <person name="Ahrendt S."/>
            <person name="Andreopoulos W."/>
            <person name="He G."/>
            <person name="Labutti K."/>
            <person name="Lipzen A."/>
            <person name="Ng V."/>
            <person name="Sandor L."/>
            <person name="Barry K."/>
            <person name="Martinez A.T."/>
            <person name="Xiao Y."/>
            <person name="Gibbons J.G."/>
            <person name="Terashima K."/>
            <person name="Hibbett D.S."/>
            <person name="Grigoriev I.V."/>
        </authorList>
    </citation>
    <scope>NUCLEOTIDE SEQUENCE</scope>
    <source>
        <strain evidence="2">TFB9207</strain>
    </source>
</reference>
<dbReference type="Proteomes" id="UP001163846">
    <property type="component" value="Unassembled WGS sequence"/>
</dbReference>
<protein>
    <submittedName>
        <fullName evidence="2">Uncharacterized protein</fullName>
    </submittedName>
</protein>
<feature type="region of interest" description="Disordered" evidence="1">
    <location>
        <begin position="1"/>
        <end position="21"/>
    </location>
</feature>
<comment type="caution">
    <text evidence="2">The sequence shown here is derived from an EMBL/GenBank/DDBJ whole genome shotgun (WGS) entry which is preliminary data.</text>
</comment>